<evidence type="ECO:0000313" key="7">
    <source>
        <dbReference type="EMBL" id="EON61795.1"/>
    </source>
</evidence>
<dbReference type="PANTHER" id="PTHR23502:SF64">
    <property type="entry name" value="TRANSPORTER, PUTATIVE (AFU_ORTHOLOGUE AFUA_3G11760)-RELATED"/>
    <property type="match status" value="1"/>
</dbReference>
<name>R7YIQ6_CONA1</name>
<evidence type="ECO:0000256" key="3">
    <source>
        <dbReference type="ARBA" id="ARBA00022989"/>
    </source>
</evidence>
<gene>
    <name evidence="7" type="ORF">W97_01012</name>
</gene>
<dbReference type="GO" id="GO:0022857">
    <property type="term" value="F:transmembrane transporter activity"/>
    <property type="evidence" value="ECO:0007669"/>
    <property type="project" value="InterPro"/>
</dbReference>
<proteinExistence type="predicted"/>
<evidence type="ECO:0000256" key="1">
    <source>
        <dbReference type="ARBA" id="ARBA00004141"/>
    </source>
</evidence>
<evidence type="ECO:0008006" key="9">
    <source>
        <dbReference type="Google" id="ProtNLM"/>
    </source>
</evidence>
<keyword evidence="8" id="KW-1185">Reference proteome</keyword>
<feature type="transmembrane region" description="Helical" evidence="6">
    <location>
        <begin position="67"/>
        <end position="91"/>
    </location>
</feature>
<dbReference type="Gene3D" id="1.20.1720.10">
    <property type="entry name" value="Multidrug resistance protein D"/>
    <property type="match status" value="1"/>
</dbReference>
<feature type="transmembrane region" description="Helical" evidence="6">
    <location>
        <begin position="132"/>
        <end position="150"/>
    </location>
</feature>
<evidence type="ECO:0000256" key="4">
    <source>
        <dbReference type="ARBA" id="ARBA00023136"/>
    </source>
</evidence>
<protein>
    <recommendedName>
        <fullName evidence="9">Major facilitator superfamily (MFS) profile domain-containing protein</fullName>
    </recommendedName>
</protein>
<dbReference type="AlphaFoldDB" id="R7YIQ6"/>
<evidence type="ECO:0000313" key="8">
    <source>
        <dbReference type="Proteomes" id="UP000016924"/>
    </source>
</evidence>
<feature type="transmembrane region" description="Helical" evidence="6">
    <location>
        <begin position="97"/>
        <end position="120"/>
    </location>
</feature>
<reference evidence="8" key="1">
    <citation type="submission" date="2012-06" db="EMBL/GenBank/DDBJ databases">
        <title>The genome sequence of Coniosporium apollinis CBS 100218.</title>
        <authorList>
            <consortium name="The Broad Institute Genome Sequencing Platform"/>
            <person name="Cuomo C."/>
            <person name="Gorbushina A."/>
            <person name="Noack S."/>
            <person name="Walker B."/>
            <person name="Young S.K."/>
            <person name="Zeng Q."/>
            <person name="Gargeya S."/>
            <person name="Fitzgerald M."/>
            <person name="Haas B."/>
            <person name="Abouelleil A."/>
            <person name="Alvarado L."/>
            <person name="Arachchi H.M."/>
            <person name="Berlin A.M."/>
            <person name="Chapman S.B."/>
            <person name="Goldberg J."/>
            <person name="Griggs A."/>
            <person name="Gujja S."/>
            <person name="Hansen M."/>
            <person name="Howarth C."/>
            <person name="Imamovic A."/>
            <person name="Larimer J."/>
            <person name="McCowan C."/>
            <person name="Montmayeur A."/>
            <person name="Murphy C."/>
            <person name="Neiman D."/>
            <person name="Pearson M."/>
            <person name="Priest M."/>
            <person name="Roberts A."/>
            <person name="Saif S."/>
            <person name="Shea T."/>
            <person name="Sisk P."/>
            <person name="Sykes S."/>
            <person name="Wortman J."/>
            <person name="Nusbaum C."/>
            <person name="Birren B."/>
        </authorList>
    </citation>
    <scope>NUCLEOTIDE SEQUENCE [LARGE SCALE GENOMIC DNA]</scope>
    <source>
        <strain evidence="8">CBS 100218</strain>
    </source>
</reference>
<feature type="compositionally biased region" description="Polar residues" evidence="5">
    <location>
        <begin position="230"/>
        <end position="239"/>
    </location>
</feature>
<keyword evidence="2 6" id="KW-0812">Transmembrane</keyword>
<evidence type="ECO:0000256" key="2">
    <source>
        <dbReference type="ARBA" id="ARBA00022692"/>
    </source>
</evidence>
<dbReference type="HOGENOM" id="CLU_1115688_0_0_1"/>
<dbReference type="OrthoDB" id="3066029at2759"/>
<dbReference type="PANTHER" id="PTHR23502">
    <property type="entry name" value="MAJOR FACILITATOR SUPERFAMILY"/>
    <property type="match status" value="1"/>
</dbReference>
<accession>R7YIQ6</accession>
<comment type="subcellular location">
    <subcellularLocation>
        <location evidence="1">Membrane</location>
        <topology evidence="1">Multi-pass membrane protein</topology>
    </subcellularLocation>
</comment>
<dbReference type="Proteomes" id="UP000016924">
    <property type="component" value="Unassembled WGS sequence"/>
</dbReference>
<dbReference type="InterPro" id="IPR011701">
    <property type="entry name" value="MFS"/>
</dbReference>
<dbReference type="GO" id="GO:0005886">
    <property type="term" value="C:plasma membrane"/>
    <property type="evidence" value="ECO:0007669"/>
    <property type="project" value="TreeGrafter"/>
</dbReference>
<feature type="region of interest" description="Disordered" evidence="5">
    <location>
        <begin position="208"/>
        <end position="249"/>
    </location>
</feature>
<dbReference type="GeneID" id="19898323"/>
<dbReference type="STRING" id="1168221.R7YIQ6"/>
<sequence>MSTESQPASRDADHDRLPPHRKNIVFAVLAFCRLLAPIASTTVLAAVPELAETYHTDAEVINLSNEFYIVFMGLSPLHATLLFTSSILTALSPPLAAFYAFRVLTAYPSTAFLVLAQSIVGDMYIPTKRGTATGYVLTGSLAGPALGPFVRGIIVNYSSWRGIVWLQTALAGWLLCCCVGWLSPITGTLLVISTIGICFTIRSDKDWREKRDVSDAETEAVVEPKGAPTPSASPHSNSGAEGDKEVEVI</sequence>
<keyword evidence="3 6" id="KW-1133">Transmembrane helix</keyword>
<dbReference type="RefSeq" id="XP_007777112.1">
    <property type="nucleotide sequence ID" value="XM_007778922.1"/>
</dbReference>
<dbReference type="Pfam" id="PF07690">
    <property type="entry name" value="MFS_1"/>
    <property type="match status" value="1"/>
</dbReference>
<dbReference type="InterPro" id="IPR036259">
    <property type="entry name" value="MFS_trans_sf"/>
</dbReference>
<feature type="transmembrane region" description="Helical" evidence="6">
    <location>
        <begin position="24"/>
        <end position="47"/>
    </location>
</feature>
<evidence type="ECO:0000256" key="6">
    <source>
        <dbReference type="SAM" id="Phobius"/>
    </source>
</evidence>
<evidence type="ECO:0000256" key="5">
    <source>
        <dbReference type="SAM" id="MobiDB-lite"/>
    </source>
</evidence>
<keyword evidence="4 6" id="KW-0472">Membrane</keyword>
<dbReference type="SUPFAM" id="SSF103473">
    <property type="entry name" value="MFS general substrate transporter"/>
    <property type="match status" value="1"/>
</dbReference>
<feature type="transmembrane region" description="Helical" evidence="6">
    <location>
        <begin position="170"/>
        <end position="201"/>
    </location>
</feature>
<organism evidence="7 8">
    <name type="scientific">Coniosporium apollinis (strain CBS 100218)</name>
    <name type="common">Rock-inhabiting black yeast</name>
    <dbReference type="NCBI Taxonomy" id="1168221"/>
    <lineage>
        <taxon>Eukaryota</taxon>
        <taxon>Fungi</taxon>
        <taxon>Dikarya</taxon>
        <taxon>Ascomycota</taxon>
        <taxon>Pezizomycotina</taxon>
        <taxon>Dothideomycetes</taxon>
        <taxon>Dothideomycetes incertae sedis</taxon>
        <taxon>Coniosporium</taxon>
    </lineage>
</organism>
<dbReference type="eggNOG" id="KOG0255">
    <property type="taxonomic scope" value="Eukaryota"/>
</dbReference>
<dbReference type="EMBL" id="JH767556">
    <property type="protein sequence ID" value="EON61795.1"/>
    <property type="molecule type" value="Genomic_DNA"/>
</dbReference>